<dbReference type="PROSITE" id="PS51471">
    <property type="entry name" value="FE2OG_OXY"/>
    <property type="match status" value="1"/>
</dbReference>
<evidence type="ECO:0000256" key="3">
    <source>
        <dbReference type="ARBA" id="ARBA00023002"/>
    </source>
</evidence>
<evidence type="ECO:0000313" key="8">
    <source>
        <dbReference type="Proteomes" id="UP001412067"/>
    </source>
</evidence>
<dbReference type="Gene3D" id="2.60.120.330">
    <property type="entry name" value="B-lactam Antibiotic, Isopenicillin N Synthase, Chain"/>
    <property type="match status" value="1"/>
</dbReference>
<evidence type="ECO:0000256" key="2">
    <source>
        <dbReference type="ARBA" id="ARBA00022723"/>
    </source>
</evidence>
<keyword evidence="4 5" id="KW-0408">Iron</keyword>
<gene>
    <name evidence="7" type="primary">FHT</name>
    <name evidence="7" type="ORF">KSP40_PGU013576</name>
</gene>
<sequence>MATDHKMVVPVINLANFPMELEKLAAAATGLGCFRVINHGMPPVLMDEMKAVTRSLFQLPAEAKLRSVNNNIHAGSYISPSQLGFFEAFSIHDASSMTDIRSFCSVLDTTTQQLEIISTYIEKLHGVIINIASKVAESVGYSLAGFSFYEWSCLLRLNFYNFTVEEDIGRVGAHIHTDSGFLSVLQEDECVGGFEIMNSNGNFVSVDPVPGTFIVNIGDVGKVWSNGRLQNVKHRVICKEAKPRISINMFLLAAKDDKVETEATFVDSEHPKIYQTFMLNEYRKLRDKSGFRAGEILPLL</sequence>
<dbReference type="SUPFAM" id="SSF51197">
    <property type="entry name" value="Clavaminate synthase-like"/>
    <property type="match status" value="1"/>
</dbReference>
<name>A0ABR2MGV2_9ASPA</name>
<dbReference type="Pfam" id="PF14226">
    <property type="entry name" value="DIOX_N"/>
    <property type="match status" value="1"/>
</dbReference>
<organism evidence="7 8">
    <name type="scientific">Platanthera guangdongensis</name>
    <dbReference type="NCBI Taxonomy" id="2320717"/>
    <lineage>
        <taxon>Eukaryota</taxon>
        <taxon>Viridiplantae</taxon>
        <taxon>Streptophyta</taxon>
        <taxon>Embryophyta</taxon>
        <taxon>Tracheophyta</taxon>
        <taxon>Spermatophyta</taxon>
        <taxon>Magnoliopsida</taxon>
        <taxon>Liliopsida</taxon>
        <taxon>Asparagales</taxon>
        <taxon>Orchidaceae</taxon>
        <taxon>Orchidoideae</taxon>
        <taxon>Orchideae</taxon>
        <taxon>Orchidinae</taxon>
        <taxon>Platanthera</taxon>
    </lineage>
</organism>
<evidence type="ECO:0000256" key="5">
    <source>
        <dbReference type="RuleBase" id="RU003682"/>
    </source>
</evidence>
<proteinExistence type="inferred from homology"/>
<dbReference type="EMBL" id="JBBWWR010000007">
    <property type="protein sequence ID" value="KAK8963213.1"/>
    <property type="molecule type" value="Genomic_DNA"/>
</dbReference>
<accession>A0ABR2MGV2</accession>
<evidence type="ECO:0000256" key="4">
    <source>
        <dbReference type="ARBA" id="ARBA00023004"/>
    </source>
</evidence>
<dbReference type="Pfam" id="PF03171">
    <property type="entry name" value="2OG-FeII_Oxy"/>
    <property type="match status" value="1"/>
</dbReference>
<dbReference type="InterPro" id="IPR044861">
    <property type="entry name" value="IPNS-like_FE2OG_OXY"/>
</dbReference>
<dbReference type="InterPro" id="IPR027443">
    <property type="entry name" value="IPNS-like_sf"/>
</dbReference>
<dbReference type="Proteomes" id="UP001412067">
    <property type="component" value="Unassembled WGS sequence"/>
</dbReference>
<feature type="domain" description="Fe2OG dioxygenase" evidence="6">
    <location>
        <begin position="150"/>
        <end position="253"/>
    </location>
</feature>
<dbReference type="InterPro" id="IPR026992">
    <property type="entry name" value="DIOX_N"/>
</dbReference>
<evidence type="ECO:0000313" key="7">
    <source>
        <dbReference type="EMBL" id="KAK8963213.1"/>
    </source>
</evidence>
<dbReference type="PANTHER" id="PTHR47990">
    <property type="entry name" value="2-OXOGLUTARATE (2OG) AND FE(II)-DEPENDENT OXYGENASE SUPERFAMILY PROTEIN-RELATED"/>
    <property type="match status" value="1"/>
</dbReference>
<protein>
    <submittedName>
        <fullName evidence="7">Naringenin,2-oxoglutarate 3-dioxygenase</fullName>
    </submittedName>
</protein>
<comment type="cofactor">
    <cofactor evidence="1">
        <name>L-ascorbate</name>
        <dbReference type="ChEBI" id="CHEBI:38290"/>
    </cofactor>
</comment>
<reference evidence="7 8" key="1">
    <citation type="journal article" date="2022" name="Nat. Plants">
        <title>Genomes of leafy and leafless Platanthera orchids illuminate the evolution of mycoheterotrophy.</title>
        <authorList>
            <person name="Li M.H."/>
            <person name="Liu K.W."/>
            <person name="Li Z."/>
            <person name="Lu H.C."/>
            <person name="Ye Q.L."/>
            <person name="Zhang D."/>
            <person name="Wang J.Y."/>
            <person name="Li Y.F."/>
            <person name="Zhong Z.M."/>
            <person name="Liu X."/>
            <person name="Yu X."/>
            <person name="Liu D.K."/>
            <person name="Tu X.D."/>
            <person name="Liu B."/>
            <person name="Hao Y."/>
            <person name="Liao X.Y."/>
            <person name="Jiang Y.T."/>
            <person name="Sun W.H."/>
            <person name="Chen J."/>
            <person name="Chen Y.Q."/>
            <person name="Ai Y."/>
            <person name="Zhai J.W."/>
            <person name="Wu S.S."/>
            <person name="Zhou Z."/>
            <person name="Hsiao Y.Y."/>
            <person name="Wu W.L."/>
            <person name="Chen Y.Y."/>
            <person name="Lin Y.F."/>
            <person name="Hsu J.L."/>
            <person name="Li C.Y."/>
            <person name="Wang Z.W."/>
            <person name="Zhao X."/>
            <person name="Zhong W.Y."/>
            <person name="Ma X.K."/>
            <person name="Ma L."/>
            <person name="Huang J."/>
            <person name="Chen G.Z."/>
            <person name="Huang M.Z."/>
            <person name="Huang L."/>
            <person name="Peng D.H."/>
            <person name="Luo Y.B."/>
            <person name="Zou S.Q."/>
            <person name="Chen S.P."/>
            <person name="Lan S."/>
            <person name="Tsai W.C."/>
            <person name="Van de Peer Y."/>
            <person name="Liu Z.J."/>
        </authorList>
    </citation>
    <scope>NUCLEOTIDE SEQUENCE [LARGE SCALE GENOMIC DNA]</scope>
    <source>
        <strain evidence="7">Lor288</strain>
    </source>
</reference>
<evidence type="ECO:0000259" key="6">
    <source>
        <dbReference type="PROSITE" id="PS51471"/>
    </source>
</evidence>
<evidence type="ECO:0000256" key="1">
    <source>
        <dbReference type="ARBA" id="ARBA00001961"/>
    </source>
</evidence>
<dbReference type="InterPro" id="IPR005123">
    <property type="entry name" value="Oxoglu/Fe-dep_dioxygenase_dom"/>
</dbReference>
<keyword evidence="3 5" id="KW-0560">Oxidoreductase</keyword>
<dbReference type="InterPro" id="IPR050231">
    <property type="entry name" value="Iron_ascorbate_oxido_reductase"/>
</dbReference>
<comment type="caution">
    <text evidence="7">The sequence shown here is derived from an EMBL/GenBank/DDBJ whole genome shotgun (WGS) entry which is preliminary data.</text>
</comment>
<keyword evidence="8" id="KW-1185">Reference proteome</keyword>
<comment type="similarity">
    <text evidence="5">Belongs to the iron/ascorbate-dependent oxidoreductase family.</text>
</comment>
<keyword evidence="2 5" id="KW-0479">Metal-binding</keyword>